<dbReference type="EMBL" id="AP023420">
    <property type="protein sequence ID" value="BCK83605.1"/>
    <property type="molecule type" value="Genomic_DNA"/>
</dbReference>
<reference evidence="1" key="1">
    <citation type="submission" date="2020-09" db="EMBL/GenBank/DDBJ databases">
        <title>New species isolated from human feces.</title>
        <authorList>
            <person name="Kitahara M."/>
            <person name="Shigeno Y."/>
            <person name="Shime M."/>
            <person name="Matsumoto Y."/>
            <person name="Nakamura S."/>
            <person name="Motooka D."/>
            <person name="Fukuoka S."/>
            <person name="Nishikawa H."/>
            <person name="Benno Y."/>
        </authorList>
    </citation>
    <scope>NUCLEOTIDE SEQUENCE</scope>
    <source>
        <strain evidence="1">MM59</strain>
    </source>
</reference>
<evidence type="ECO:0000313" key="1">
    <source>
        <dbReference type="EMBL" id="BCK83605.1"/>
    </source>
</evidence>
<proteinExistence type="predicted"/>
<evidence type="ECO:0000313" key="2">
    <source>
        <dbReference type="Proteomes" id="UP000679848"/>
    </source>
</evidence>
<dbReference type="RefSeq" id="WP_213542792.1">
    <property type="nucleotide sequence ID" value="NZ_AP023420.1"/>
</dbReference>
<sequence length="54" mass="6214">MQKFNANQLDRQLRQALPEDLQPMLNSYQDVLYAQQESELEAMFLSALALAKSL</sequence>
<accession>A0A810QAI6</accession>
<gene>
    <name evidence="1" type="ORF">MM59RIKEN_09240</name>
</gene>
<dbReference type="Proteomes" id="UP000679848">
    <property type="component" value="Chromosome"/>
</dbReference>
<keyword evidence="2" id="KW-1185">Reference proteome</keyword>
<dbReference type="AlphaFoldDB" id="A0A810QAI6"/>
<organism evidence="1 2">
    <name type="scientific">Pusillibacter faecalis</name>
    <dbReference type="NCBI Taxonomy" id="2714358"/>
    <lineage>
        <taxon>Bacteria</taxon>
        <taxon>Bacillati</taxon>
        <taxon>Bacillota</taxon>
        <taxon>Clostridia</taxon>
        <taxon>Eubacteriales</taxon>
        <taxon>Oscillospiraceae</taxon>
        <taxon>Pusillibacter</taxon>
    </lineage>
</organism>
<dbReference type="KEGG" id="pfaa:MM59RIKEN_09240"/>
<protein>
    <submittedName>
        <fullName evidence="1">Uncharacterized protein</fullName>
    </submittedName>
</protein>
<name>A0A810QAI6_9FIRM</name>